<evidence type="ECO:0000313" key="3">
    <source>
        <dbReference type="EMBL" id="CAI2175215.1"/>
    </source>
</evidence>
<dbReference type="InterPro" id="IPR029069">
    <property type="entry name" value="HotDog_dom_sf"/>
</dbReference>
<accession>A0A9W4WZI4</accession>
<keyword evidence="4" id="KW-1185">Reference proteome</keyword>
<dbReference type="SUPFAM" id="SSF54637">
    <property type="entry name" value="Thioesterase/thiol ester dehydrase-isomerase"/>
    <property type="match status" value="2"/>
</dbReference>
<dbReference type="InterPro" id="IPR052389">
    <property type="entry name" value="Sec_Metab_Biosynth-Assoc"/>
</dbReference>
<dbReference type="Pfam" id="PF13622">
    <property type="entry name" value="4HBT_3"/>
    <property type="match status" value="1"/>
</dbReference>
<protein>
    <submittedName>
        <fullName evidence="3">15777_t:CDS:1</fullName>
    </submittedName>
</protein>
<dbReference type="OrthoDB" id="2532955at2759"/>
<dbReference type="InterPro" id="IPR042171">
    <property type="entry name" value="Acyl-CoA_hotdog"/>
</dbReference>
<gene>
    <name evidence="3" type="ORF">FWILDA_LOCUS6982</name>
</gene>
<feature type="domain" description="Acyl-CoA thioesterase-like C-terminal" evidence="2">
    <location>
        <begin position="178"/>
        <end position="279"/>
    </location>
</feature>
<dbReference type="Pfam" id="PF20789">
    <property type="entry name" value="4HBT_3C"/>
    <property type="match status" value="1"/>
</dbReference>
<dbReference type="AlphaFoldDB" id="A0A9W4WZI4"/>
<evidence type="ECO:0000313" key="4">
    <source>
        <dbReference type="Proteomes" id="UP001153678"/>
    </source>
</evidence>
<sequence length="286" mass="33066">MNETEIIQSSFVFDKVIQVEYRGNVNGIQLYSGYCDQEWRIRKVMHGGYLLSMILNAFTHHFRNVHPHPIQISAHFLNTSIVGPCEIEIQDIKAGKTQSVAYAILKQKNGNLMEESIEKIHATVIFGDLNKEKGISQPYYDVIPLPKKSDCELFELDPTLLFMHDHLKILLDTQNKNSNRAERKHWIKFNDERQLDIISLGAFCDFIFPATTNYLERSLGECWHPTLTLEIQFKNLPKGQWVAGSFRSRFLRNGRNEVDGELWDESGNLLCITRHMCLITPIKTNL</sequence>
<name>A0A9W4WZI4_9GLOM</name>
<comment type="caution">
    <text evidence="3">The sequence shown here is derived from an EMBL/GenBank/DDBJ whole genome shotgun (WGS) entry which is preliminary data.</text>
</comment>
<dbReference type="InterPro" id="IPR049449">
    <property type="entry name" value="TesB_ACOT8-like_N"/>
</dbReference>
<dbReference type="Gene3D" id="2.40.160.210">
    <property type="entry name" value="Acyl-CoA thioesterase, double hotdog domain"/>
    <property type="match status" value="1"/>
</dbReference>
<feature type="domain" description="Acyl-CoA thioesterase-like N-terminal HotDog" evidence="1">
    <location>
        <begin position="37"/>
        <end position="127"/>
    </location>
</feature>
<dbReference type="InterPro" id="IPR049450">
    <property type="entry name" value="ACOT8-like_C"/>
</dbReference>
<evidence type="ECO:0000259" key="1">
    <source>
        <dbReference type="Pfam" id="PF13622"/>
    </source>
</evidence>
<proteinExistence type="predicted"/>
<organism evidence="3 4">
    <name type="scientific">Funneliformis geosporum</name>
    <dbReference type="NCBI Taxonomy" id="1117311"/>
    <lineage>
        <taxon>Eukaryota</taxon>
        <taxon>Fungi</taxon>
        <taxon>Fungi incertae sedis</taxon>
        <taxon>Mucoromycota</taxon>
        <taxon>Glomeromycotina</taxon>
        <taxon>Glomeromycetes</taxon>
        <taxon>Glomerales</taxon>
        <taxon>Glomeraceae</taxon>
        <taxon>Funneliformis</taxon>
    </lineage>
</organism>
<dbReference type="Proteomes" id="UP001153678">
    <property type="component" value="Unassembled WGS sequence"/>
</dbReference>
<reference evidence="3" key="1">
    <citation type="submission" date="2022-08" db="EMBL/GenBank/DDBJ databases">
        <authorList>
            <person name="Kallberg Y."/>
            <person name="Tangrot J."/>
            <person name="Rosling A."/>
        </authorList>
    </citation>
    <scope>NUCLEOTIDE SEQUENCE</scope>
    <source>
        <strain evidence="3">Wild A</strain>
    </source>
</reference>
<dbReference type="PANTHER" id="PTHR38110:SF1">
    <property type="entry name" value="THIOESTERASE DOMAIN-CONTAINING PROTEIN"/>
    <property type="match status" value="1"/>
</dbReference>
<evidence type="ECO:0000259" key="2">
    <source>
        <dbReference type="Pfam" id="PF20789"/>
    </source>
</evidence>
<dbReference type="PANTHER" id="PTHR38110">
    <property type="entry name" value="CHROMOSOME 23, WHOLE GENOME SHOTGUN SEQUENCE"/>
    <property type="match status" value="1"/>
</dbReference>
<dbReference type="EMBL" id="CAMKVN010001328">
    <property type="protein sequence ID" value="CAI2175215.1"/>
    <property type="molecule type" value="Genomic_DNA"/>
</dbReference>